<keyword evidence="8 10" id="KW-0472">Membrane</keyword>
<comment type="subcellular location">
    <subcellularLocation>
        <location evidence="1">Cell membrane</location>
        <topology evidence="1">Multi-pass membrane protein</topology>
    </subcellularLocation>
</comment>
<feature type="domain" description="CNNM transmembrane" evidence="13">
    <location>
        <begin position="7"/>
        <end position="211"/>
    </location>
</feature>
<evidence type="ECO:0000256" key="7">
    <source>
        <dbReference type="ARBA" id="ARBA00023122"/>
    </source>
</evidence>
<dbReference type="SUPFAM" id="SSF56176">
    <property type="entry name" value="FAD-binding/transporter-associated domain-like"/>
    <property type="match status" value="1"/>
</dbReference>
<accession>A0A0E3W3Q6</accession>
<comment type="similarity">
    <text evidence="2">Belongs to the UPF0053 family.</text>
</comment>
<dbReference type="RefSeq" id="WP_052729757.1">
    <property type="nucleotide sequence ID" value="NZ_CGIH01000040.1"/>
</dbReference>
<evidence type="ECO:0000256" key="6">
    <source>
        <dbReference type="ARBA" id="ARBA00022989"/>
    </source>
</evidence>
<keyword evidence="3" id="KW-1003">Cell membrane</keyword>
<dbReference type="InterPro" id="IPR016169">
    <property type="entry name" value="FAD-bd_PCMH_sub2"/>
</dbReference>
<dbReference type="InterPro" id="IPR000644">
    <property type="entry name" value="CBS_dom"/>
</dbReference>
<dbReference type="GO" id="GO:0005886">
    <property type="term" value="C:plasma membrane"/>
    <property type="evidence" value="ECO:0007669"/>
    <property type="project" value="UniProtKB-SubCell"/>
</dbReference>
<gene>
    <name evidence="14" type="ORF">2391</name>
</gene>
<keyword evidence="4 10" id="KW-0812">Transmembrane</keyword>
<feature type="transmembrane region" description="Helical" evidence="11">
    <location>
        <begin position="144"/>
        <end position="166"/>
    </location>
</feature>
<evidence type="ECO:0000259" key="12">
    <source>
        <dbReference type="PROSITE" id="PS51371"/>
    </source>
</evidence>
<dbReference type="InterPro" id="IPR002550">
    <property type="entry name" value="CNNM"/>
</dbReference>
<dbReference type="CDD" id="cd04590">
    <property type="entry name" value="CBS_pair_CorC_HlyC_assoc"/>
    <property type="match status" value="1"/>
</dbReference>
<keyword evidence="7 9" id="KW-0129">CBS domain</keyword>
<keyword evidence="6 10" id="KW-1133">Transmembrane helix</keyword>
<dbReference type="SUPFAM" id="SSF54631">
    <property type="entry name" value="CBS-domain pair"/>
    <property type="match status" value="1"/>
</dbReference>
<dbReference type="OrthoDB" id="9798188at2"/>
<keyword evidence="5" id="KW-0677">Repeat</keyword>
<dbReference type="Proteomes" id="UP000045545">
    <property type="component" value="Unassembled WGS sequence"/>
</dbReference>
<dbReference type="Pfam" id="PF00571">
    <property type="entry name" value="CBS"/>
    <property type="match status" value="2"/>
</dbReference>
<evidence type="ECO:0000256" key="11">
    <source>
        <dbReference type="SAM" id="Phobius"/>
    </source>
</evidence>
<dbReference type="Pfam" id="PF03471">
    <property type="entry name" value="CorC_HlyC"/>
    <property type="match status" value="1"/>
</dbReference>
<feature type="domain" description="CBS" evidence="12">
    <location>
        <begin position="230"/>
        <end position="291"/>
    </location>
</feature>
<dbReference type="Gene3D" id="3.30.465.10">
    <property type="match status" value="1"/>
</dbReference>
<organism evidence="14 15">
    <name type="scientific">Syntrophomonas zehnderi OL-4</name>
    <dbReference type="NCBI Taxonomy" id="690567"/>
    <lineage>
        <taxon>Bacteria</taxon>
        <taxon>Bacillati</taxon>
        <taxon>Bacillota</taxon>
        <taxon>Clostridia</taxon>
        <taxon>Eubacteriales</taxon>
        <taxon>Syntrophomonadaceae</taxon>
        <taxon>Syntrophomonas</taxon>
    </lineage>
</organism>
<evidence type="ECO:0000313" key="15">
    <source>
        <dbReference type="Proteomes" id="UP000045545"/>
    </source>
</evidence>
<dbReference type="Pfam" id="PF01595">
    <property type="entry name" value="CNNM"/>
    <property type="match status" value="1"/>
</dbReference>
<dbReference type="PROSITE" id="PS51846">
    <property type="entry name" value="CNNM"/>
    <property type="match status" value="1"/>
</dbReference>
<dbReference type="Gene3D" id="3.10.580.10">
    <property type="entry name" value="CBS-domain"/>
    <property type="match status" value="1"/>
</dbReference>
<evidence type="ECO:0000256" key="1">
    <source>
        <dbReference type="ARBA" id="ARBA00004651"/>
    </source>
</evidence>
<dbReference type="FunFam" id="3.10.580.10:FF:000002">
    <property type="entry name" value="Magnesium/cobalt efflux protein CorC"/>
    <property type="match status" value="1"/>
</dbReference>
<dbReference type="InterPro" id="IPR046342">
    <property type="entry name" value="CBS_dom_sf"/>
</dbReference>
<proteinExistence type="inferred from homology"/>
<dbReference type="InterPro" id="IPR005170">
    <property type="entry name" value="Transptr-assoc_dom"/>
</dbReference>
<dbReference type="STRING" id="690567.2391"/>
<evidence type="ECO:0000256" key="9">
    <source>
        <dbReference type="PROSITE-ProRule" id="PRU00703"/>
    </source>
</evidence>
<dbReference type="EMBL" id="CGIH01000040">
    <property type="protein sequence ID" value="CFX98563.1"/>
    <property type="molecule type" value="Genomic_DNA"/>
</dbReference>
<dbReference type="GO" id="GO:0050660">
    <property type="term" value="F:flavin adenine dinucleotide binding"/>
    <property type="evidence" value="ECO:0007669"/>
    <property type="project" value="InterPro"/>
</dbReference>
<evidence type="ECO:0000256" key="10">
    <source>
        <dbReference type="PROSITE-ProRule" id="PRU01193"/>
    </source>
</evidence>
<dbReference type="PANTHER" id="PTHR43099">
    <property type="entry name" value="UPF0053 PROTEIN YRKA"/>
    <property type="match status" value="1"/>
</dbReference>
<evidence type="ECO:0000256" key="4">
    <source>
        <dbReference type="ARBA" id="ARBA00022692"/>
    </source>
</evidence>
<dbReference type="SMART" id="SM01091">
    <property type="entry name" value="CorC_HlyC"/>
    <property type="match status" value="1"/>
</dbReference>
<feature type="transmembrane region" description="Helical" evidence="11">
    <location>
        <begin position="105"/>
        <end position="132"/>
    </location>
</feature>
<reference evidence="14 15" key="1">
    <citation type="submission" date="2015-03" db="EMBL/GenBank/DDBJ databases">
        <authorList>
            <person name="Murphy D."/>
        </authorList>
    </citation>
    <scope>NUCLEOTIDE SEQUENCE [LARGE SCALE GENOMIC DNA]</scope>
    <source>
        <strain evidence="14 15">OL-4</strain>
    </source>
</reference>
<dbReference type="InterPro" id="IPR051676">
    <property type="entry name" value="UPF0053_domain"/>
</dbReference>
<evidence type="ECO:0000256" key="8">
    <source>
        <dbReference type="ARBA" id="ARBA00023136"/>
    </source>
</evidence>
<dbReference type="InterPro" id="IPR044751">
    <property type="entry name" value="Ion_transp-like_CBS"/>
</dbReference>
<feature type="domain" description="CBS" evidence="12">
    <location>
        <begin position="292"/>
        <end position="349"/>
    </location>
</feature>
<dbReference type="InterPro" id="IPR036318">
    <property type="entry name" value="FAD-bd_PCMH-like_sf"/>
</dbReference>
<dbReference type="AlphaFoldDB" id="A0A0E3W3Q6"/>
<name>A0A0E3W3Q6_9FIRM</name>
<dbReference type="PANTHER" id="PTHR43099:SF5">
    <property type="entry name" value="HLYC_CORC FAMILY TRANSPORTER"/>
    <property type="match status" value="1"/>
</dbReference>
<evidence type="ECO:0000256" key="2">
    <source>
        <dbReference type="ARBA" id="ARBA00006337"/>
    </source>
</evidence>
<feature type="transmembrane region" description="Helical" evidence="11">
    <location>
        <begin position="12"/>
        <end position="36"/>
    </location>
</feature>
<evidence type="ECO:0000313" key="14">
    <source>
        <dbReference type="EMBL" id="CFX98563.1"/>
    </source>
</evidence>
<dbReference type="PROSITE" id="PS51371">
    <property type="entry name" value="CBS"/>
    <property type="match status" value="2"/>
</dbReference>
<protein>
    <submittedName>
        <fullName evidence="14">FAD-binding, type 2</fullName>
    </submittedName>
</protein>
<evidence type="ECO:0000256" key="3">
    <source>
        <dbReference type="ARBA" id="ARBA00022475"/>
    </source>
</evidence>
<sequence>MEQAIAGSLVSILKILGALLLVALNALFVAAEFAFVKVRPTRISQLAAQGDRRALRTEQCITHIDAYLSVSQLGITLASLGLGWMGEPAIASLLSPLFLSWGLSAPALVHSISFVIAFLIITFLHVVFGELAPKSLAIQKSESLALSLAAPMQFFYYLFYPGVVVLNGTANKVLLLFGLEPDPAHTGSHSEEELRMLISASYKGGQIKKSEQELLQNVFKFEKKVAEEIMVPRPQVVFLDVNDSLEDNLKIARQAKHTRFPICSGSPDRVLGLIHIKDLLYADDNIDSITELKRDILFVPEGMLLDKLLQEFQKSHQHMAVVVDEYGGTAGIVTMDNILEELVGDIQDEFDQEEPEIKLLADGTLLVSGSLDIDAAIEELGLPVNDIPNDFNTLAGYVLGQLGRFPETGESFTLGKYQIKITKMDNKKIEQLMLIPRPSNHDEETS</sequence>
<keyword evidence="15" id="KW-1185">Reference proteome</keyword>
<evidence type="ECO:0000256" key="5">
    <source>
        <dbReference type="ARBA" id="ARBA00022737"/>
    </source>
</evidence>
<evidence type="ECO:0000259" key="13">
    <source>
        <dbReference type="PROSITE" id="PS51846"/>
    </source>
</evidence>